<keyword evidence="2" id="KW-1185">Reference proteome</keyword>
<name>A0ABY6IMU8_9HYPH</name>
<reference evidence="1" key="1">
    <citation type="submission" date="2022-10" db="EMBL/GenBank/DDBJ databases">
        <title>YIM 151497 complete genome.</title>
        <authorList>
            <person name="Chen X."/>
        </authorList>
    </citation>
    <scope>NUCLEOTIDE SEQUENCE</scope>
    <source>
        <strain evidence="1">YIM 151497</strain>
    </source>
</reference>
<dbReference type="Proteomes" id="UP001163882">
    <property type="component" value="Chromosome"/>
</dbReference>
<organism evidence="1 2">
    <name type="scientific">Pelagibacterium flavum</name>
    <dbReference type="NCBI Taxonomy" id="2984530"/>
    <lineage>
        <taxon>Bacteria</taxon>
        <taxon>Pseudomonadati</taxon>
        <taxon>Pseudomonadota</taxon>
        <taxon>Alphaproteobacteria</taxon>
        <taxon>Hyphomicrobiales</taxon>
        <taxon>Devosiaceae</taxon>
        <taxon>Pelagibacterium</taxon>
    </lineage>
</organism>
<dbReference type="RefSeq" id="WP_264225575.1">
    <property type="nucleotide sequence ID" value="NZ_CP107716.1"/>
</dbReference>
<evidence type="ECO:0000313" key="1">
    <source>
        <dbReference type="EMBL" id="UYQ71928.1"/>
    </source>
</evidence>
<evidence type="ECO:0000313" key="2">
    <source>
        <dbReference type="Proteomes" id="UP001163882"/>
    </source>
</evidence>
<gene>
    <name evidence="1" type="ORF">OF122_18105</name>
</gene>
<sequence length="105" mass="12370">MTDDLMRLNGLAPKTIEEAALFAERYLEPKKFEAYLEHHRQGGTLWDWYVKADETWQEAIFNDNLCVPSGCFGLPYGERLEAIAKERMRFDAWRKAREVEMDHVC</sequence>
<proteinExistence type="predicted"/>
<protein>
    <submittedName>
        <fullName evidence="1">Uncharacterized protein</fullName>
    </submittedName>
</protein>
<accession>A0ABY6IMU8</accession>
<dbReference type="EMBL" id="CP107716">
    <property type="protein sequence ID" value="UYQ71928.1"/>
    <property type="molecule type" value="Genomic_DNA"/>
</dbReference>